<gene>
    <name evidence="2" type="ORF">RQM59_11230</name>
</gene>
<evidence type="ECO:0000313" key="3">
    <source>
        <dbReference type="Proteomes" id="UP001257277"/>
    </source>
</evidence>
<dbReference type="SUPFAM" id="SSF50630">
    <property type="entry name" value="Acid proteases"/>
    <property type="match status" value="1"/>
</dbReference>
<dbReference type="SMART" id="SM00228">
    <property type="entry name" value="PDZ"/>
    <property type="match status" value="1"/>
</dbReference>
<keyword evidence="3" id="KW-1185">Reference proteome</keyword>
<dbReference type="InterPro" id="IPR034122">
    <property type="entry name" value="Retropepsin-like_bacterial"/>
</dbReference>
<accession>A0ABU3LGU7</accession>
<evidence type="ECO:0000259" key="1">
    <source>
        <dbReference type="PROSITE" id="PS50106"/>
    </source>
</evidence>
<dbReference type="InterPro" id="IPR021109">
    <property type="entry name" value="Peptidase_aspartic_dom_sf"/>
</dbReference>
<proteinExistence type="predicted"/>
<dbReference type="Gene3D" id="2.40.70.10">
    <property type="entry name" value="Acid Proteases"/>
    <property type="match status" value="2"/>
</dbReference>
<dbReference type="RefSeq" id="WP_349242208.1">
    <property type="nucleotide sequence ID" value="NZ_JAVTTO010000004.1"/>
</dbReference>
<keyword evidence="2" id="KW-0645">Protease</keyword>
<dbReference type="Pfam" id="PF13650">
    <property type="entry name" value="Asp_protease_2"/>
    <property type="match status" value="1"/>
</dbReference>
<dbReference type="GO" id="GO:0008233">
    <property type="term" value="F:peptidase activity"/>
    <property type="evidence" value="ECO:0007669"/>
    <property type="project" value="UniProtKB-KW"/>
</dbReference>
<dbReference type="InterPro" id="IPR036034">
    <property type="entry name" value="PDZ_sf"/>
</dbReference>
<dbReference type="Pfam" id="PF13180">
    <property type="entry name" value="PDZ_2"/>
    <property type="match status" value="1"/>
</dbReference>
<dbReference type="SUPFAM" id="SSF50156">
    <property type="entry name" value="PDZ domain-like"/>
    <property type="match status" value="1"/>
</dbReference>
<sequence>MIRSFIKARAYFILGYFMFLSIVQLCAQVSEIPFVLRENGHIHIKVKLNEFDKPLNFVFDTGATADVLDEKLAKKLGLKPNYKQSVAGGGGSKSYDIVLGQKLTIAPKVVIEQSNLVLTNLEPFHQLSDYPFDGIFGYSLLRNYVTKIDYQKEKLLLYEKIEDVDLNKYEKLPFQFGGGIPIPQLEVSIQLKNGEVFSGSILFDSGAGITLSVNSPFKNKNKLSEKSNKRIISKSQNLGHESISEQIAIRSFKIGSFEFNDLTISLSNDKSGVSAYPNYLGILGAKIIKRFSVILDYTQKRLYLKPNTLYTNPFEFPLSGIRLKKDKGTILVGSVAGSSPAYKKGLRKGDKIITIGGVSSSSLSEYYKLLKKEGTTISIKVLSTSEQEKTVQITLQKLL</sequence>
<dbReference type="PROSITE" id="PS50106">
    <property type="entry name" value="PDZ"/>
    <property type="match status" value="1"/>
</dbReference>
<evidence type="ECO:0000313" key="2">
    <source>
        <dbReference type="EMBL" id="MDT7832956.1"/>
    </source>
</evidence>
<dbReference type="InterPro" id="IPR001478">
    <property type="entry name" value="PDZ"/>
</dbReference>
<comment type="caution">
    <text evidence="2">The sequence shown here is derived from an EMBL/GenBank/DDBJ whole genome shotgun (WGS) entry which is preliminary data.</text>
</comment>
<dbReference type="Gene3D" id="2.30.42.10">
    <property type="match status" value="1"/>
</dbReference>
<organism evidence="2 3">
    <name type="scientific">Asprobacillus argus</name>
    <dbReference type="NCBI Taxonomy" id="3076534"/>
    <lineage>
        <taxon>Bacteria</taxon>
        <taxon>Pseudomonadati</taxon>
        <taxon>Bacteroidota</taxon>
        <taxon>Flavobacteriia</taxon>
        <taxon>Flavobacteriales</taxon>
        <taxon>Flavobacteriaceae</taxon>
        <taxon>Asprobacillus</taxon>
    </lineage>
</organism>
<dbReference type="GO" id="GO:0006508">
    <property type="term" value="P:proteolysis"/>
    <property type="evidence" value="ECO:0007669"/>
    <property type="project" value="UniProtKB-KW"/>
</dbReference>
<dbReference type="Proteomes" id="UP001257277">
    <property type="component" value="Unassembled WGS sequence"/>
</dbReference>
<feature type="domain" description="PDZ" evidence="1">
    <location>
        <begin position="320"/>
        <end position="385"/>
    </location>
</feature>
<protein>
    <submittedName>
        <fullName evidence="2">Aspartyl protease family protein</fullName>
    </submittedName>
</protein>
<name>A0ABU3LGU7_9FLAO</name>
<dbReference type="EMBL" id="JAVTTO010000004">
    <property type="protein sequence ID" value="MDT7832956.1"/>
    <property type="molecule type" value="Genomic_DNA"/>
</dbReference>
<reference evidence="2 3" key="1">
    <citation type="submission" date="2023-09" db="EMBL/GenBank/DDBJ databases">
        <title>Novel taxa isolated from Blanes Bay.</title>
        <authorList>
            <person name="Rey-Velasco X."/>
            <person name="Lucena T."/>
        </authorList>
    </citation>
    <scope>NUCLEOTIDE SEQUENCE [LARGE SCALE GENOMIC DNA]</scope>
    <source>
        <strain evidence="2 3">S356</strain>
    </source>
</reference>
<dbReference type="CDD" id="cd05483">
    <property type="entry name" value="retropepsin_like_bacteria"/>
    <property type="match status" value="1"/>
</dbReference>
<keyword evidence="2" id="KW-0378">Hydrolase</keyword>